<feature type="domain" description="Response regulatory" evidence="2">
    <location>
        <begin position="12"/>
        <end position="130"/>
    </location>
</feature>
<dbReference type="GO" id="GO:0003677">
    <property type="term" value="F:DNA binding"/>
    <property type="evidence" value="ECO:0007669"/>
    <property type="project" value="UniProtKB-KW"/>
</dbReference>
<dbReference type="InterPro" id="IPR052048">
    <property type="entry name" value="ST_Response_Regulator"/>
</dbReference>
<name>A0ABU2C0J7_9ACTN</name>
<dbReference type="PROSITE" id="PS50110">
    <property type="entry name" value="RESPONSE_REGULATORY"/>
    <property type="match status" value="1"/>
</dbReference>
<dbReference type="Gene3D" id="3.40.50.2300">
    <property type="match status" value="1"/>
</dbReference>
<dbReference type="CDD" id="cd17535">
    <property type="entry name" value="REC_NarL-like"/>
    <property type="match status" value="1"/>
</dbReference>
<accession>A0ABU2C0J7</accession>
<evidence type="ECO:0000256" key="1">
    <source>
        <dbReference type="PROSITE-ProRule" id="PRU00169"/>
    </source>
</evidence>
<evidence type="ECO:0000313" key="4">
    <source>
        <dbReference type="Proteomes" id="UP001183648"/>
    </source>
</evidence>
<proteinExistence type="predicted"/>
<dbReference type="InterPro" id="IPR058245">
    <property type="entry name" value="NreC/VraR/RcsB-like_REC"/>
</dbReference>
<comment type="caution">
    <text evidence="3">The sequence shown here is derived from an EMBL/GenBank/DDBJ whole genome shotgun (WGS) entry which is preliminary data.</text>
</comment>
<sequence length="130" mass="13746">MTATPAVPSTPTVLIVDDDPAVRDVVRATLEHQGFEIVGEAVDGLDAVEQFVALDPPPSAVVLDERMPGTTGLETAVRMLAHRPNQVVVLFSAALNPGVVEAALNVGILQCVDKLEVRRLPRVLHVLLGG</sequence>
<dbReference type="Pfam" id="PF00072">
    <property type="entry name" value="Response_reg"/>
    <property type="match status" value="1"/>
</dbReference>
<gene>
    <name evidence="3" type="ORF">J2S63_003720</name>
</gene>
<organism evidence="3 4">
    <name type="scientific">Nocardioides marmoribigeumensis</name>
    <dbReference type="NCBI Taxonomy" id="433649"/>
    <lineage>
        <taxon>Bacteria</taxon>
        <taxon>Bacillati</taxon>
        <taxon>Actinomycetota</taxon>
        <taxon>Actinomycetes</taxon>
        <taxon>Propionibacteriales</taxon>
        <taxon>Nocardioidaceae</taxon>
        <taxon>Nocardioides</taxon>
    </lineage>
</organism>
<dbReference type="EMBL" id="JAVDYG010000001">
    <property type="protein sequence ID" value="MDR7364167.1"/>
    <property type="molecule type" value="Genomic_DNA"/>
</dbReference>
<feature type="modified residue" description="4-aspartylphosphate" evidence="1">
    <location>
        <position position="64"/>
    </location>
</feature>
<dbReference type="SUPFAM" id="SSF52172">
    <property type="entry name" value="CheY-like"/>
    <property type="match status" value="1"/>
</dbReference>
<keyword evidence="1" id="KW-0597">Phosphoprotein</keyword>
<evidence type="ECO:0000313" key="3">
    <source>
        <dbReference type="EMBL" id="MDR7364167.1"/>
    </source>
</evidence>
<dbReference type="InterPro" id="IPR011006">
    <property type="entry name" value="CheY-like_superfamily"/>
</dbReference>
<reference evidence="3 4" key="1">
    <citation type="submission" date="2023-07" db="EMBL/GenBank/DDBJ databases">
        <title>Sequencing the genomes of 1000 actinobacteria strains.</title>
        <authorList>
            <person name="Klenk H.-P."/>
        </authorList>
    </citation>
    <scope>NUCLEOTIDE SEQUENCE [LARGE SCALE GENOMIC DNA]</scope>
    <source>
        <strain evidence="3 4">DSM 19426</strain>
    </source>
</reference>
<dbReference type="SMART" id="SM00448">
    <property type="entry name" value="REC"/>
    <property type="match status" value="1"/>
</dbReference>
<protein>
    <submittedName>
        <fullName evidence="3">DNA-binding NarL/FixJ family response regulator</fullName>
    </submittedName>
</protein>
<dbReference type="PANTHER" id="PTHR43228:SF1">
    <property type="entry name" value="TWO-COMPONENT RESPONSE REGULATOR ARR22"/>
    <property type="match status" value="1"/>
</dbReference>
<dbReference type="InterPro" id="IPR001789">
    <property type="entry name" value="Sig_transdc_resp-reg_receiver"/>
</dbReference>
<keyword evidence="4" id="KW-1185">Reference proteome</keyword>
<dbReference type="PANTHER" id="PTHR43228">
    <property type="entry name" value="TWO-COMPONENT RESPONSE REGULATOR"/>
    <property type="match status" value="1"/>
</dbReference>
<evidence type="ECO:0000259" key="2">
    <source>
        <dbReference type="PROSITE" id="PS50110"/>
    </source>
</evidence>
<dbReference type="Proteomes" id="UP001183648">
    <property type="component" value="Unassembled WGS sequence"/>
</dbReference>
<keyword evidence="3" id="KW-0238">DNA-binding</keyword>
<dbReference type="RefSeq" id="WP_310305496.1">
    <property type="nucleotide sequence ID" value="NZ_BAAAPS010000005.1"/>
</dbReference>